<sequence>MASAFKAVGLGYSGLQRTLEAVQWNPEQEKEKGLINRTKKETSQKTASLELVSVSPEQQPEEAAVSGEGNGDIGTVSPNSRVADGTETGQDEQASGETPGADK</sequence>
<dbReference type="EMBL" id="JAINUF010000003">
    <property type="protein sequence ID" value="KAJ8370740.1"/>
    <property type="molecule type" value="Genomic_DNA"/>
</dbReference>
<evidence type="ECO:0000313" key="2">
    <source>
        <dbReference type="EMBL" id="KAJ8370740.1"/>
    </source>
</evidence>
<evidence type="ECO:0000256" key="1">
    <source>
        <dbReference type="SAM" id="MobiDB-lite"/>
    </source>
</evidence>
<feature type="compositionally biased region" description="Polar residues" evidence="1">
    <location>
        <begin position="87"/>
        <end position="96"/>
    </location>
</feature>
<organism evidence="2 3">
    <name type="scientific">Synaphobranchus kaupii</name>
    <name type="common">Kaup's arrowtooth eel</name>
    <dbReference type="NCBI Taxonomy" id="118154"/>
    <lineage>
        <taxon>Eukaryota</taxon>
        <taxon>Metazoa</taxon>
        <taxon>Chordata</taxon>
        <taxon>Craniata</taxon>
        <taxon>Vertebrata</taxon>
        <taxon>Euteleostomi</taxon>
        <taxon>Actinopterygii</taxon>
        <taxon>Neopterygii</taxon>
        <taxon>Teleostei</taxon>
        <taxon>Anguilliformes</taxon>
        <taxon>Synaphobranchidae</taxon>
        <taxon>Synaphobranchus</taxon>
    </lineage>
</organism>
<comment type="caution">
    <text evidence="2">The sequence shown here is derived from an EMBL/GenBank/DDBJ whole genome shotgun (WGS) entry which is preliminary data.</text>
</comment>
<proteinExistence type="predicted"/>
<name>A0A9Q1J5X0_SYNKA</name>
<accession>A0A9Q1J5X0</accession>
<evidence type="ECO:0000313" key="3">
    <source>
        <dbReference type="Proteomes" id="UP001152622"/>
    </source>
</evidence>
<gene>
    <name evidence="2" type="ORF">SKAU_G00107680</name>
</gene>
<dbReference type="Proteomes" id="UP001152622">
    <property type="component" value="Chromosome 3"/>
</dbReference>
<keyword evidence="3" id="KW-1185">Reference proteome</keyword>
<dbReference type="AlphaFoldDB" id="A0A9Q1J5X0"/>
<feature type="region of interest" description="Disordered" evidence="1">
    <location>
        <begin position="28"/>
        <end position="103"/>
    </location>
</feature>
<reference evidence="2" key="1">
    <citation type="journal article" date="2023" name="Science">
        <title>Genome structures resolve the early diversification of teleost fishes.</title>
        <authorList>
            <person name="Parey E."/>
            <person name="Louis A."/>
            <person name="Montfort J."/>
            <person name="Bouchez O."/>
            <person name="Roques C."/>
            <person name="Iampietro C."/>
            <person name="Lluch J."/>
            <person name="Castinel A."/>
            <person name="Donnadieu C."/>
            <person name="Desvignes T."/>
            <person name="Floi Bucao C."/>
            <person name="Jouanno E."/>
            <person name="Wen M."/>
            <person name="Mejri S."/>
            <person name="Dirks R."/>
            <person name="Jansen H."/>
            <person name="Henkel C."/>
            <person name="Chen W.J."/>
            <person name="Zahm M."/>
            <person name="Cabau C."/>
            <person name="Klopp C."/>
            <person name="Thompson A.W."/>
            <person name="Robinson-Rechavi M."/>
            <person name="Braasch I."/>
            <person name="Lecointre G."/>
            <person name="Bobe J."/>
            <person name="Postlethwait J.H."/>
            <person name="Berthelot C."/>
            <person name="Roest Crollius H."/>
            <person name="Guiguen Y."/>
        </authorList>
    </citation>
    <scope>NUCLEOTIDE SEQUENCE</scope>
    <source>
        <strain evidence="2">WJC10195</strain>
    </source>
</reference>
<protein>
    <submittedName>
        <fullName evidence="2">Uncharacterized protein</fullName>
    </submittedName>
</protein>
<feature type="compositionally biased region" description="Basic and acidic residues" evidence="1">
    <location>
        <begin position="28"/>
        <end position="43"/>
    </location>
</feature>